<proteinExistence type="predicted"/>
<accession>A0AAV2Q8V0</accession>
<dbReference type="InterPro" id="IPR041249">
    <property type="entry name" value="HEPN_DZIP3"/>
</dbReference>
<keyword evidence="3" id="KW-1185">Reference proteome</keyword>
<feature type="domain" description="DZIP3-like HEPN" evidence="1">
    <location>
        <begin position="46"/>
        <end position="154"/>
    </location>
</feature>
<sequence>MAPPVTFKERLNTVKVRHAIVQGGQVIMLFVFNILFLGGDLKDVSGYVHRTLGSNTKYNKIINKTQHEKLNSGDSSSWDVSLLFQLLQKFCGLKDPNVDKWGSLGGGSLENLLQQIKELRNDMAHDMDTIYSKDVRDQKLEEIRNLCYETLRKLEDKAPVSQEDIYEHHRLIDSIIEDAKEDINETIPDENIRHAKSAVEIRVAEGGYVADCFVDDSMESSDIDKLISSFWKYAGRE</sequence>
<dbReference type="EMBL" id="CAXKWB010003898">
    <property type="protein sequence ID" value="CAL4070976.1"/>
    <property type="molecule type" value="Genomic_DNA"/>
</dbReference>
<name>A0AAV2Q8V0_MEGNR</name>
<evidence type="ECO:0000313" key="3">
    <source>
        <dbReference type="Proteomes" id="UP001497623"/>
    </source>
</evidence>
<evidence type="ECO:0000259" key="1">
    <source>
        <dbReference type="Pfam" id="PF18738"/>
    </source>
</evidence>
<organism evidence="2 3">
    <name type="scientific">Meganyctiphanes norvegica</name>
    <name type="common">Northern krill</name>
    <name type="synonym">Thysanopoda norvegica</name>
    <dbReference type="NCBI Taxonomy" id="48144"/>
    <lineage>
        <taxon>Eukaryota</taxon>
        <taxon>Metazoa</taxon>
        <taxon>Ecdysozoa</taxon>
        <taxon>Arthropoda</taxon>
        <taxon>Crustacea</taxon>
        <taxon>Multicrustacea</taxon>
        <taxon>Malacostraca</taxon>
        <taxon>Eumalacostraca</taxon>
        <taxon>Eucarida</taxon>
        <taxon>Euphausiacea</taxon>
        <taxon>Euphausiidae</taxon>
        <taxon>Meganyctiphanes</taxon>
    </lineage>
</organism>
<gene>
    <name evidence="2" type="ORF">MNOR_LOCUS8400</name>
</gene>
<dbReference type="Proteomes" id="UP001497623">
    <property type="component" value="Unassembled WGS sequence"/>
</dbReference>
<reference evidence="2 3" key="1">
    <citation type="submission" date="2024-05" db="EMBL/GenBank/DDBJ databases">
        <authorList>
            <person name="Wallberg A."/>
        </authorList>
    </citation>
    <scope>NUCLEOTIDE SEQUENCE [LARGE SCALE GENOMIC DNA]</scope>
</reference>
<dbReference type="Pfam" id="PF18738">
    <property type="entry name" value="HEPN_DZIP3"/>
    <property type="match status" value="1"/>
</dbReference>
<dbReference type="AlphaFoldDB" id="A0AAV2Q8V0"/>
<comment type="caution">
    <text evidence="2">The sequence shown here is derived from an EMBL/GenBank/DDBJ whole genome shotgun (WGS) entry which is preliminary data.</text>
</comment>
<protein>
    <recommendedName>
        <fullName evidence="1">DZIP3-like HEPN domain-containing protein</fullName>
    </recommendedName>
</protein>
<evidence type="ECO:0000313" key="2">
    <source>
        <dbReference type="EMBL" id="CAL4070976.1"/>
    </source>
</evidence>